<keyword evidence="5 7" id="KW-0802">TPR repeat</keyword>
<feature type="region of interest" description="Disordered" evidence="8">
    <location>
        <begin position="795"/>
        <end position="814"/>
    </location>
</feature>
<dbReference type="UniPathway" id="UPA00694"/>
<feature type="signal peptide" evidence="9">
    <location>
        <begin position="1"/>
        <end position="26"/>
    </location>
</feature>
<dbReference type="PANTHER" id="PTHR12558:SF13">
    <property type="entry name" value="CELL DIVISION CYCLE PROTEIN 27 HOMOLOG"/>
    <property type="match status" value="1"/>
</dbReference>
<evidence type="ECO:0000256" key="4">
    <source>
        <dbReference type="ARBA" id="ARBA00022737"/>
    </source>
</evidence>
<keyword evidence="6" id="KW-0135">Cellulose biosynthesis</keyword>
<comment type="caution">
    <text evidence="11">The sequence shown here is derived from an EMBL/GenBank/DDBJ whole genome shotgun (WGS) entry which is preliminary data.</text>
</comment>
<evidence type="ECO:0000256" key="6">
    <source>
        <dbReference type="ARBA" id="ARBA00022916"/>
    </source>
</evidence>
<dbReference type="Gene3D" id="1.25.40.10">
    <property type="entry name" value="Tetratricopeptide repeat domain"/>
    <property type="match status" value="5"/>
</dbReference>
<reference evidence="11 12" key="1">
    <citation type="submission" date="2019-09" db="EMBL/GenBank/DDBJ databases">
        <authorList>
            <person name="Li Y."/>
        </authorList>
    </citation>
    <scope>NUCLEOTIDE SEQUENCE [LARGE SCALE GENOMIC DNA]</scope>
    <source>
        <strain evidence="11 12">L3-3HA</strain>
    </source>
</reference>
<name>A0A5J5G214_9GAMM</name>
<dbReference type="GO" id="GO:0019867">
    <property type="term" value="C:outer membrane"/>
    <property type="evidence" value="ECO:0007669"/>
    <property type="project" value="InterPro"/>
</dbReference>
<evidence type="ECO:0000256" key="8">
    <source>
        <dbReference type="SAM" id="MobiDB-lite"/>
    </source>
</evidence>
<dbReference type="SMART" id="SM00028">
    <property type="entry name" value="TPR"/>
    <property type="match status" value="3"/>
</dbReference>
<feature type="compositionally biased region" description="Polar residues" evidence="8">
    <location>
        <begin position="795"/>
        <end position="804"/>
    </location>
</feature>
<dbReference type="Pfam" id="PF05420">
    <property type="entry name" value="BCSC_C"/>
    <property type="match status" value="1"/>
</dbReference>
<accession>A0A5J5G214</accession>
<keyword evidence="12" id="KW-1185">Reference proteome</keyword>
<dbReference type="PANTHER" id="PTHR12558">
    <property type="entry name" value="CELL DIVISION CYCLE 16,23,27"/>
    <property type="match status" value="1"/>
</dbReference>
<comment type="function">
    <text evidence="1">Required for maximal bacterial cellulose synthesis.</text>
</comment>
<dbReference type="SUPFAM" id="SSF48452">
    <property type="entry name" value="TPR-like"/>
    <property type="match status" value="3"/>
</dbReference>
<evidence type="ECO:0000256" key="9">
    <source>
        <dbReference type="SAM" id="SignalP"/>
    </source>
</evidence>
<dbReference type="Pfam" id="PF14559">
    <property type="entry name" value="TPR_19"/>
    <property type="match status" value="2"/>
</dbReference>
<dbReference type="OrthoDB" id="174989at2"/>
<evidence type="ECO:0000256" key="5">
    <source>
        <dbReference type="ARBA" id="ARBA00022803"/>
    </source>
</evidence>
<dbReference type="EMBL" id="VYKJ01000004">
    <property type="protein sequence ID" value="KAA9000774.1"/>
    <property type="molecule type" value="Genomic_DNA"/>
</dbReference>
<evidence type="ECO:0000256" key="7">
    <source>
        <dbReference type="PROSITE-ProRule" id="PRU00339"/>
    </source>
</evidence>
<evidence type="ECO:0000256" key="3">
    <source>
        <dbReference type="ARBA" id="ARBA00022729"/>
    </source>
</evidence>
<feature type="repeat" description="TPR" evidence="7">
    <location>
        <begin position="309"/>
        <end position="342"/>
    </location>
</feature>
<organism evidence="11 12">
    <name type="scientific">Affinibrenneria salicis</name>
    <dbReference type="NCBI Taxonomy" id="2590031"/>
    <lineage>
        <taxon>Bacteria</taxon>
        <taxon>Pseudomonadati</taxon>
        <taxon>Pseudomonadota</taxon>
        <taxon>Gammaproteobacteria</taxon>
        <taxon>Enterobacterales</taxon>
        <taxon>Pectobacteriaceae</taxon>
        <taxon>Affinibrenneria</taxon>
    </lineage>
</organism>
<dbReference type="GO" id="GO:0030244">
    <property type="term" value="P:cellulose biosynthetic process"/>
    <property type="evidence" value="ECO:0007669"/>
    <property type="project" value="UniProtKB-KW"/>
</dbReference>
<dbReference type="NCBIfam" id="NF008520">
    <property type="entry name" value="PRK11447.1"/>
    <property type="match status" value="1"/>
</dbReference>
<evidence type="ECO:0000256" key="2">
    <source>
        <dbReference type="ARBA" id="ARBA00005186"/>
    </source>
</evidence>
<dbReference type="PROSITE" id="PS50005">
    <property type="entry name" value="TPR"/>
    <property type="match status" value="2"/>
</dbReference>
<feature type="domain" description="Cellulose synthase operon C C-terminal" evidence="10">
    <location>
        <begin position="810"/>
        <end position="1137"/>
    </location>
</feature>
<gene>
    <name evidence="11" type="primary">bcsC</name>
    <name evidence="11" type="ORF">FJU30_10815</name>
</gene>
<dbReference type="InterPro" id="IPR011990">
    <property type="entry name" value="TPR-like_helical_dom_sf"/>
</dbReference>
<keyword evidence="4" id="KW-0677">Repeat</keyword>
<protein>
    <submittedName>
        <fullName evidence="11">Cellulose biosynthesis protein BcsC</fullName>
    </submittedName>
</protein>
<sequence>MRARAINWPGVLLPCLVVLPLSTAGAVAPSPAAEDGLLQQVRAAETSHKYDLAAQALYRLESIAPNHPEVIAAQLRRALWQGDREKARQYLARLMRDAPDSRAARQSNVALRLTTDEGRQQWQQARLLAATGRLPQARAAYDRLFQGVFPSADTAFEYWRLVARIDDRQPAALRALQALDEEYPGSERIRLQIVRMLLAREQLPQALPYLRALANGSRGREDAAAFWLNHIKAQPVSHAGVAQLRQYLALFATADEQRGGQQELARQQALLADPEFRQRAASLARVAHGEGATAIPALRAALRANPNDAELLGSLGLALSRARRREEATGYFERALKADEQSVRMAKWQSLLQSTRYWLAIERAGRALAQQDLAVAERHFRLALTLDDSHSEALVGLGDVERARRHNPQAEQNYRQALRRAPDNATALRRLVALYQQQSPQSALFFLDSGLSQGQRQALAATLSALRGVALGADADRLAAQGRRSEAIARYRQALDAAPHDVWLHYRLAGALRESAQPEQADSLMDAMLRRQPDDAARLYAWSLYLAASDRGAQALSRLNRTPEASQESRLRSLTQRLQQEEIFRRAWSLRRAGLTQQAATLVQTLPASPRRDVLLADWHLENGEAALALAGYRAVLAHTPDSLEARLGVIDALIALQREKAAKLALNALPDAAGDDRPDIGRRIAGLWRRLGDPEQASRRYAQLRDRAAQRPPSADGARIYLESAALARDEGLRAQADDDYRQAMVASGITPAPPHDSLAFSRLTRQNPQDDWLQRAVRREAGAYARQQETTLTLAQDASRQHGSGGESDFTARTTMLQGETPLADGRAFLRLDRVAVSAGAFAHDATGRYTRPFGTCADAECRRDQRQRASGVAVGTGWRNAVWSADIGSTPIGFRVLNAVGGVTRKLTLGQFDVSLSASRRPLASSLLAFAGARDPGAVDGRRWGGVVATGGAIGLSYDRGGNQGLWVDLSAHRLSGKNVADNRRQRLMAGYYYKWINDDNRRATVGINGMLWRYQQDLSGYTYGQGGYYSPQRYVSLSLPVTFRQRVDRWSFEFGGAIAWSQTRQHSQRRYPVWPGFADDHRSAGGGGHGAGYTLQAALERRLTPHWALGLGLDIQKARDYAPSHGLVYLRYSPGGWDGDPDMPPRTLTPYADFK</sequence>
<evidence type="ECO:0000256" key="1">
    <source>
        <dbReference type="ARBA" id="ARBA00003476"/>
    </source>
</evidence>
<dbReference type="InterPro" id="IPR019734">
    <property type="entry name" value="TPR_rpt"/>
</dbReference>
<dbReference type="Proteomes" id="UP000335415">
    <property type="component" value="Unassembled WGS sequence"/>
</dbReference>
<comment type="pathway">
    <text evidence="2">Glycan metabolism; bacterial cellulose biosynthesis.</text>
</comment>
<dbReference type="InterPro" id="IPR008410">
    <property type="entry name" value="BCSC_C"/>
</dbReference>
<feature type="repeat" description="TPR" evidence="7">
    <location>
        <begin position="391"/>
        <end position="424"/>
    </location>
</feature>
<evidence type="ECO:0000313" key="11">
    <source>
        <dbReference type="EMBL" id="KAA9000774.1"/>
    </source>
</evidence>
<keyword evidence="3 9" id="KW-0732">Signal</keyword>
<dbReference type="AlphaFoldDB" id="A0A5J5G214"/>
<evidence type="ECO:0000259" key="10">
    <source>
        <dbReference type="Pfam" id="PF05420"/>
    </source>
</evidence>
<evidence type="ECO:0000313" key="12">
    <source>
        <dbReference type="Proteomes" id="UP000335415"/>
    </source>
</evidence>
<feature type="chain" id="PRO_5023937751" evidence="9">
    <location>
        <begin position="27"/>
        <end position="1159"/>
    </location>
</feature>
<proteinExistence type="predicted"/>